<name>A8RT39_ENTBW</name>
<reference evidence="1 2" key="1">
    <citation type="submission" date="2007-08" db="EMBL/GenBank/DDBJ databases">
        <authorList>
            <person name="Fulton L."/>
            <person name="Clifton S."/>
            <person name="Fulton B."/>
            <person name="Xu J."/>
            <person name="Minx P."/>
            <person name="Pepin K.H."/>
            <person name="Johnson M."/>
            <person name="Thiruvilangam P."/>
            <person name="Bhonagiri V."/>
            <person name="Nash W.E."/>
            <person name="Mardis E.R."/>
            <person name="Wilson R.K."/>
        </authorList>
    </citation>
    <scope>NUCLEOTIDE SEQUENCE [LARGE SCALE GENOMIC DNA]</scope>
    <source>
        <strain evidence="2">ATCC BAA-613 / DSM 15670 / CCUG 46953 / JCM 12243 / WAL 16351</strain>
    </source>
</reference>
<organism evidence="1 2">
    <name type="scientific">Enterocloster bolteae (strain ATCC BAA-613 / DSM 15670 / CCUG 46953 / JCM 12243 / WAL 16351)</name>
    <name type="common">Clostridium bolteae</name>
    <dbReference type="NCBI Taxonomy" id="411902"/>
    <lineage>
        <taxon>Bacteria</taxon>
        <taxon>Bacillati</taxon>
        <taxon>Bacillota</taxon>
        <taxon>Clostridia</taxon>
        <taxon>Lachnospirales</taxon>
        <taxon>Lachnospiraceae</taxon>
        <taxon>Enterocloster</taxon>
    </lineage>
</organism>
<evidence type="ECO:0000313" key="1">
    <source>
        <dbReference type="EMBL" id="EDP16101.1"/>
    </source>
</evidence>
<comment type="caution">
    <text evidence="1">The sequence shown here is derived from an EMBL/GenBank/DDBJ whole genome shotgun (WGS) entry which is preliminary data.</text>
</comment>
<accession>A8RT39</accession>
<dbReference type="AlphaFoldDB" id="A8RT39"/>
<dbReference type="HOGENOM" id="CLU_3231697_0_0_9"/>
<sequence>MEYIPAHLVPSCFWPYRSHLAVFPPGGISSIFLRYITRCMTST</sequence>
<reference evidence="1 2" key="2">
    <citation type="submission" date="2007-09" db="EMBL/GenBank/DDBJ databases">
        <title>Draft genome sequence of Clostridium bolteae (ATCC BAA-613).</title>
        <authorList>
            <person name="Sudarsanam P."/>
            <person name="Ley R."/>
            <person name="Guruge J."/>
            <person name="Turnbaugh P.J."/>
            <person name="Mahowald M."/>
            <person name="Liep D."/>
            <person name="Gordon J."/>
        </authorList>
    </citation>
    <scope>NUCLEOTIDE SEQUENCE [LARGE SCALE GENOMIC DNA]</scope>
    <source>
        <strain evidence="2">ATCC BAA-613 / DSM 15670 / CCUG 46953 / JCM 12243 / WAL 16351</strain>
    </source>
</reference>
<protein>
    <submittedName>
        <fullName evidence="1">Uncharacterized protein</fullName>
    </submittedName>
</protein>
<gene>
    <name evidence="1" type="ORF">CLOBOL_03538</name>
</gene>
<dbReference type="Proteomes" id="UP000005396">
    <property type="component" value="Unassembled WGS sequence"/>
</dbReference>
<evidence type="ECO:0000313" key="2">
    <source>
        <dbReference type="Proteomes" id="UP000005396"/>
    </source>
</evidence>
<proteinExistence type="predicted"/>
<dbReference type="PaxDb" id="411902-CLOBOL_03538"/>
<dbReference type="EMBL" id="ABCC02000032">
    <property type="protein sequence ID" value="EDP16101.1"/>
    <property type="molecule type" value="Genomic_DNA"/>
</dbReference>